<dbReference type="PANTHER" id="PTHR46035:SF1">
    <property type="entry name" value="TETRATRICOPEPTIDE REPEAT PROTEIN 4"/>
    <property type="match status" value="1"/>
</dbReference>
<dbReference type="EMBL" id="GG662646">
    <property type="protein sequence ID" value="EAR98958.2"/>
    <property type="molecule type" value="Genomic_DNA"/>
</dbReference>
<evidence type="ECO:0000259" key="6">
    <source>
        <dbReference type="Pfam" id="PF18972"/>
    </source>
</evidence>
<dbReference type="RefSeq" id="XP_001019203.2">
    <property type="nucleotide sequence ID" value="XM_001019203.3"/>
</dbReference>
<dbReference type="GO" id="GO:0005634">
    <property type="term" value="C:nucleus"/>
    <property type="evidence" value="ECO:0007669"/>
    <property type="project" value="TreeGrafter"/>
</dbReference>
<accession>Q23QZ8</accession>
<keyword evidence="5" id="KW-1133">Transmembrane helix</keyword>
<dbReference type="SUPFAM" id="SSF48452">
    <property type="entry name" value="TPR-like"/>
    <property type="match status" value="1"/>
</dbReference>
<keyword evidence="5" id="KW-0472">Membrane</keyword>
<keyword evidence="5" id="KW-0812">Transmembrane</keyword>
<evidence type="ECO:0000313" key="8">
    <source>
        <dbReference type="Proteomes" id="UP000009168"/>
    </source>
</evidence>
<reference evidence="8" key="1">
    <citation type="journal article" date="2006" name="PLoS Biol.">
        <title>Macronuclear genome sequence of the ciliate Tetrahymena thermophila, a model eukaryote.</title>
        <authorList>
            <person name="Eisen J.A."/>
            <person name="Coyne R.S."/>
            <person name="Wu M."/>
            <person name="Wu D."/>
            <person name="Thiagarajan M."/>
            <person name="Wortman J.R."/>
            <person name="Badger J.H."/>
            <person name="Ren Q."/>
            <person name="Amedeo P."/>
            <person name="Jones K.M."/>
            <person name="Tallon L.J."/>
            <person name="Delcher A.L."/>
            <person name="Salzberg S.L."/>
            <person name="Silva J.C."/>
            <person name="Haas B.J."/>
            <person name="Majoros W.H."/>
            <person name="Farzad M."/>
            <person name="Carlton J.M."/>
            <person name="Smith R.K. Jr."/>
            <person name="Garg J."/>
            <person name="Pearlman R.E."/>
            <person name="Karrer K.M."/>
            <person name="Sun L."/>
            <person name="Manning G."/>
            <person name="Elde N.C."/>
            <person name="Turkewitz A.P."/>
            <person name="Asai D.J."/>
            <person name="Wilkes D.E."/>
            <person name="Wang Y."/>
            <person name="Cai H."/>
            <person name="Collins K."/>
            <person name="Stewart B.A."/>
            <person name="Lee S.R."/>
            <person name="Wilamowska K."/>
            <person name="Weinberg Z."/>
            <person name="Ruzzo W.L."/>
            <person name="Wloga D."/>
            <person name="Gaertig J."/>
            <person name="Frankel J."/>
            <person name="Tsao C.-C."/>
            <person name="Gorovsky M.A."/>
            <person name="Keeling P.J."/>
            <person name="Waller R.F."/>
            <person name="Patron N.J."/>
            <person name="Cherry J.M."/>
            <person name="Stover N.A."/>
            <person name="Krieger C.J."/>
            <person name="del Toro C."/>
            <person name="Ryder H.F."/>
            <person name="Williamson S.C."/>
            <person name="Barbeau R.A."/>
            <person name="Hamilton E.P."/>
            <person name="Orias E."/>
        </authorList>
    </citation>
    <scope>NUCLEOTIDE SEQUENCE [LARGE SCALE GENOMIC DNA]</scope>
    <source>
        <strain evidence="8">SB210</strain>
    </source>
</reference>
<keyword evidence="1" id="KW-0677">Repeat</keyword>
<dbReference type="AlphaFoldDB" id="Q23QZ8"/>
<dbReference type="InterPro" id="IPR044059">
    <property type="entry name" value="Csn1/TTC4_wheel"/>
</dbReference>
<dbReference type="GO" id="GO:0006457">
    <property type="term" value="P:protein folding"/>
    <property type="evidence" value="ECO:0007669"/>
    <property type="project" value="TreeGrafter"/>
</dbReference>
<evidence type="ECO:0000256" key="4">
    <source>
        <dbReference type="SAM" id="Coils"/>
    </source>
</evidence>
<dbReference type="InParanoid" id="Q23QZ8"/>
<feature type="domain" description="Cns1/TTC4 wheel" evidence="6">
    <location>
        <begin position="316"/>
        <end position="382"/>
    </location>
</feature>
<dbReference type="PANTHER" id="PTHR46035">
    <property type="entry name" value="TETRATRICOPEPTIDE REPEAT PROTEIN 4"/>
    <property type="match status" value="1"/>
</dbReference>
<gene>
    <name evidence="7" type="ORF">TTHERM_00997630</name>
</gene>
<dbReference type="GO" id="GO:0051879">
    <property type="term" value="F:Hsp90 protein binding"/>
    <property type="evidence" value="ECO:0007669"/>
    <property type="project" value="InterPro"/>
</dbReference>
<evidence type="ECO:0000313" key="7">
    <source>
        <dbReference type="EMBL" id="EAR98958.2"/>
    </source>
</evidence>
<sequence>MFNERIYYKILIQIKSIQKKDRKKYYLLYLYILGRYIQAKLIIIKLKQLFILVKQSKDKQIDFQKSRIFQISVLYQMAGLFDDMPDDWESKTRMTPEELEETTNYLKKHPLFMKEIPKNIEDYPELLALQNLMYDDTPENLAQNFKRQGNEHYKKGEGKRYFIRQALNAYTEGIDAKSSEKDVNAQLHNNRALMNMKLKNYGKAIDDCKMAIKYDEKFIKAYFRKAQIESLLRRYDESLLTCLTGLQHEPNNKELLDIKKESEKQIENERKRREKIQEHKNTQTLILHTELKKRKIYLGNQMMDFPDSCKKCVYLDDEKILHIPIFVHYPEFSQMDYIDDTREKDVLKDHLAAIFKDPLPWDHKHQYTMENIEVYIEFNQTKPLYQPTDLKTWPSAQGYKKIDANLTLNQVFSIRGYVLPQVAEITVVSKISPFYTVFKEQYDFV</sequence>
<feature type="transmembrane region" description="Helical" evidence="5">
    <location>
        <begin position="25"/>
        <end position="44"/>
    </location>
</feature>
<keyword evidence="4" id="KW-0175">Coiled coil</keyword>
<feature type="coiled-coil region" evidence="4">
    <location>
        <begin position="252"/>
        <end position="279"/>
    </location>
</feature>
<keyword evidence="8" id="KW-1185">Reference proteome</keyword>
<dbReference type="InterPro" id="IPR019734">
    <property type="entry name" value="TPR_rpt"/>
</dbReference>
<dbReference type="GO" id="GO:0030544">
    <property type="term" value="F:Hsp70 protein binding"/>
    <property type="evidence" value="ECO:0007669"/>
    <property type="project" value="TreeGrafter"/>
</dbReference>
<evidence type="ECO:0000256" key="5">
    <source>
        <dbReference type="SAM" id="Phobius"/>
    </source>
</evidence>
<dbReference type="Pfam" id="PF18972">
    <property type="entry name" value="Wheel"/>
    <property type="match status" value="1"/>
</dbReference>
<dbReference type="InterPro" id="IPR011990">
    <property type="entry name" value="TPR-like_helical_dom_sf"/>
</dbReference>
<dbReference type="Proteomes" id="UP000009168">
    <property type="component" value="Unassembled WGS sequence"/>
</dbReference>
<protein>
    <submittedName>
        <fullName evidence="7">Tetratricopeptide repeat protein</fullName>
    </submittedName>
</protein>
<dbReference type="SMART" id="SM00028">
    <property type="entry name" value="TPR"/>
    <property type="match status" value="2"/>
</dbReference>
<dbReference type="eggNOG" id="KOG0551">
    <property type="taxonomic scope" value="Eukaryota"/>
</dbReference>
<dbReference type="STRING" id="312017.Q23QZ8"/>
<evidence type="ECO:0000256" key="1">
    <source>
        <dbReference type="ARBA" id="ARBA00022737"/>
    </source>
</evidence>
<keyword evidence="2" id="KW-0802">TPR repeat</keyword>
<comment type="similarity">
    <text evidence="3">Belongs to the TTC4 family.</text>
</comment>
<organism evidence="7 8">
    <name type="scientific">Tetrahymena thermophila (strain SB210)</name>
    <dbReference type="NCBI Taxonomy" id="312017"/>
    <lineage>
        <taxon>Eukaryota</taxon>
        <taxon>Sar</taxon>
        <taxon>Alveolata</taxon>
        <taxon>Ciliophora</taxon>
        <taxon>Intramacronucleata</taxon>
        <taxon>Oligohymenophorea</taxon>
        <taxon>Hymenostomatida</taxon>
        <taxon>Tetrahymenina</taxon>
        <taxon>Tetrahymenidae</taxon>
        <taxon>Tetrahymena</taxon>
    </lineage>
</organism>
<dbReference type="GO" id="GO:0005829">
    <property type="term" value="C:cytosol"/>
    <property type="evidence" value="ECO:0007669"/>
    <property type="project" value="TreeGrafter"/>
</dbReference>
<dbReference type="Gene3D" id="1.25.40.10">
    <property type="entry name" value="Tetratricopeptide repeat domain"/>
    <property type="match status" value="1"/>
</dbReference>
<dbReference type="GeneID" id="7829819"/>
<dbReference type="HOGENOM" id="CLU_040446_1_0_1"/>
<dbReference type="CDD" id="cd21377">
    <property type="entry name" value="CTWD_Cns1-like"/>
    <property type="match status" value="1"/>
</dbReference>
<evidence type="ECO:0000256" key="2">
    <source>
        <dbReference type="ARBA" id="ARBA00022803"/>
    </source>
</evidence>
<name>Q23QZ8_TETTS</name>
<proteinExistence type="inferred from homology"/>
<dbReference type="KEGG" id="tet:TTHERM_00997630"/>
<dbReference type="OrthoDB" id="420195at2759"/>
<evidence type="ECO:0000256" key="3">
    <source>
        <dbReference type="ARBA" id="ARBA00023602"/>
    </source>
</evidence>